<dbReference type="PANTHER" id="PTHR45266">
    <property type="entry name" value="OXALOACETATE DECARBOXYLASE ALPHA CHAIN"/>
    <property type="match status" value="1"/>
</dbReference>
<dbReference type="GO" id="GO:0009317">
    <property type="term" value="C:acetyl-CoA carboxylase complex"/>
    <property type="evidence" value="ECO:0007669"/>
    <property type="project" value="InterPro"/>
</dbReference>
<dbReference type="EMBL" id="LDPZ01000015">
    <property type="protein sequence ID" value="KTQ96442.1"/>
    <property type="molecule type" value="Genomic_DNA"/>
</dbReference>
<dbReference type="AlphaFoldDB" id="A0A175RC22"/>
<organism evidence="11 12">
    <name type="scientific">Aureimonas ureilytica</name>
    <dbReference type="NCBI Taxonomy" id="401562"/>
    <lineage>
        <taxon>Bacteria</taxon>
        <taxon>Pseudomonadati</taxon>
        <taxon>Pseudomonadota</taxon>
        <taxon>Alphaproteobacteria</taxon>
        <taxon>Hyphomicrobiales</taxon>
        <taxon>Aurantimonadaceae</taxon>
        <taxon>Aureimonas</taxon>
    </lineage>
</organism>
<evidence type="ECO:0000256" key="4">
    <source>
        <dbReference type="ARBA" id="ARBA00022516"/>
    </source>
</evidence>
<evidence type="ECO:0000256" key="3">
    <source>
        <dbReference type="ARBA" id="ARBA00017562"/>
    </source>
</evidence>
<evidence type="ECO:0000256" key="5">
    <source>
        <dbReference type="ARBA" id="ARBA00022832"/>
    </source>
</evidence>
<keyword evidence="5 9" id="KW-0276">Fatty acid metabolism</keyword>
<evidence type="ECO:0000313" key="12">
    <source>
        <dbReference type="Proteomes" id="UP000078272"/>
    </source>
</evidence>
<evidence type="ECO:0000256" key="7">
    <source>
        <dbReference type="ARBA" id="ARBA00023160"/>
    </source>
</evidence>
<evidence type="ECO:0000256" key="8">
    <source>
        <dbReference type="ARBA" id="ARBA00023267"/>
    </source>
</evidence>
<keyword evidence="6 9" id="KW-0443">Lipid metabolism</keyword>
<proteinExistence type="predicted"/>
<comment type="caution">
    <text evidence="11">The sequence shown here is derived from an EMBL/GenBank/DDBJ whole genome shotgun (WGS) entry which is preliminary data.</text>
</comment>
<dbReference type="InterPro" id="IPR050709">
    <property type="entry name" value="Biotin_Carboxyl_Carrier/Decarb"/>
</dbReference>
<dbReference type="Proteomes" id="UP000078272">
    <property type="component" value="Unassembled WGS sequence"/>
</dbReference>
<keyword evidence="4 9" id="KW-0444">Lipid biosynthesis</keyword>
<dbReference type="InterPro" id="IPR000089">
    <property type="entry name" value="Biotin_lipoyl"/>
</dbReference>
<comment type="pathway">
    <text evidence="2 9">Lipid metabolism; fatty acid biosynthesis.</text>
</comment>
<evidence type="ECO:0000256" key="6">
    <source>
        <dbReference type="ARBA" id="ARBA00023098"/>
    </source>
</evidence>
<dbReference type="UniPathway" id="UPA00094"/>
<feature type="domain" description="Lipoyl-binding" evidence="10">
    <location>
        <begin position="89"/>
        <end position="165"/>
    </location>
</feature>
<dbReference type="InterPro" id="IPR001249">
    <property type="entry name" value="AcCoA_biotinCC"/>
</dbReference>
<sequence>MPDKSPDLKELKAIVDWISVTENISQFSLKFADVEIFLSREQRVDSPPIHQVAAIPPSAPAPVAQPAPDTNPMPQAAKQAVKDALADDEVIVKAPMVGVFYAKPKPGAEDFVAVGDKVRADTVVCIVEVMKLMTNIEAGVSGTVTRILVENEQAVEFGQSLIVIKRDA</sequence>
<evidence type="ECO:0000259" key="10">
    <source>
        <dbReference type="PROSITE" id="PS50968"/>
    </source>
</evidence>
<evidence type="ECO:0000256" key="2">
    <source>
        <dbReference type="ARBA" id="ARBA00005194"/>
    </source>
</evidence>
<reference evidence="11 12" key="1">
    <citation type="journal article" date="2016" name="Front. Microbiol.">
        <title>Genomic Resource of Rice Seed Associated Bacteria.</title>
        <authorList>
            <person name="Midha S."/>
            <person name="Bansal K."/>
            <person name="Sharma S."/>
            <person name="Kumar N."/>
            <person name="Patil P.P."/>
            <person name="Chaudhry V."/>
            <person name="Patil P.B."/>
        </authorList>
    </citation>
    <scope>NUCLEOTIDE SEQUENCE [LARGE SCALE GENOMIC DNA]</scope>
    <source>
        <strain evidence="11 12">NS226</strain>
    </source>
</reference>
<evidence type="ECO:0000256" key="1">
    <source>
        <dbReference type="ARBA" id="ARBA00003761"/>
    </source>
</evidence>
<keyword evidence="8 9" id="KW-0092">Biotin</keyword>
<dbReference type="OrthoDB" id="5297413at2"/>
<name>A0A175RC22_9HYPH</name>
<protein>
    <recommendedName>
        <fullName evidence="3 9">Biotin carboxyl carrier protein of acetyl-CoA carboxylase</fullName>
    </recommendedName>
</protein>
<dbReference type="PATRIC" id="fig|401562.3.peg.851"/>
<dbReference type="Pfam" id="PF00364">
    <property type="entry name" value="Biotin_lipoyl"/>
    <property type="match status" value="1"/>
</dbReference>
<dbReference type="CDD" id="cd06850">
    <property type="entry name" value="biotinyl_domain"/>
    <property type="match status" value="1"/>
</dbReference>
<dbReference type="SUPFAM" id="SSF51230">
    <property type="entry name" value="Single hybrid motif"/>
    <property type="match status" value="1"/>
</dbReference>
<dbReference type="NCBIfam" id="TIGR00531">
    <property type="entry name" value="BCCP"/>
    <property type="match status" value="1"/>
</dbReference>
<accession>A0A175RC22</accession>
<dbReference type="InterPro" id="IPR011053">
    <property type="entry name" value="Single_hybrid_motif"/>
</dbReference>
<gene>
    <name evidence="11" type="ORF">NS226_07625</name>
</gene>
<dbReference type="PRINTS" id="PR01071">
    <property type="entry name" value="ACOABIOTINCC"/>
</dbReference>
<dbReference type="RefSeq" id="WP_058634462.1">
    <property type="nucleotide sequence ID" value="NZ_LDPZ01000015.1"/>
</dbReference>
<dbReference type="PROSITE" id="PS00188">
    <property type="entry name" value="BIOTIN"/>
    <property type="match status" value="1"/>
</dbReference>
<dbReference type="Gene3D" id="2.40.50.100">
    <property type="match status" value="1"/>
</dbReference>
<dbReference type="InterPro" id="IPR001882">
    <property type="entry name" value="Biotin_BS"/>
</dbReference>
<dbReference type="GO" id="GO:0003989">
    <property type="term" value="F:acetyl-CoA carboxylase activity"/>
    <property type="evidence" value="ECO:0007669"/>
    <property type="project" value="InterPro"/>
</dbReference>
<dbReference type="STRING" id="401562.NS365_03075"/>
<keyword evidence="7 9" id="KW-0275">Fatty acid biosynthesis</keyword>
<dbReference type="PROSITE" id="PS50968">
    <property type="entry name" value="BIOTINYL_LIPOYL"/>
    <property type="match status" value="1"/>
</dbReference>
<comment type="function">
    <text evidence="1 9">This protein is a component of the acetyl coenzyme A carboxylase complex; first, biotin carboxylase catalyzes the carboxylation of the carrier protein and then the transcarboxylase transfers the carboxyl group to form malonyl-CoA.</text>
</comment>
<evidence type="ECO:0000256" key="9">
    <source>
        <dbReference type="RuleBase" id="RU364072"/>
    </source>
</evidence>
<evidence type="ECO:0000313" key="11">
    <source>
        <dbReference type="EMBL" id="KTQ96442.1"/>
    </source>
</evidence>
<dbReference type="PANTHER" id="PTHR45266:SF3">
    <property type="entry name" value="OXALOACETATE DECARBOXYLASE ALPHA CHAIN"/>
    <property type="match status" value="1"/>
</dbReference>
<dbReference type="GO" id="GO:0006633">
    <property type="term" value="P:fatty acid biosynthetic process"/>
    <property type="evidence" value="ECO:0007669"/>
    <property type="project" value="UniProtKB-UniPathway"/>
</dbReference>